<feature type="region of interest" description="Disordered" evidence="1">
    <location>
        <begin position="303"/>
        <end position="334"/>
    </location>
</feature>
<dbReference type="Pfam" id="PF00535">
    <property type="entry name" value="Glycos_transf_2"/>
    <property type="match status" value="1"/>
</dbReference>
<dbReference type="PANTHER" id="PTHR48090">
    <property type="entry name" value="UNDECAPRENYL-PHOSPHATE 4-DEOXY-4-FORMAMIDO-L-ARABINOSE TRANSFERASE-RELATED"/>
    <property type="match status" value="1"/>
</dbReference>
<keyword evidence="2" id="KW-0472">Membrane</keyword>
<dbReference type="InterPro" id="IPR026456">
    <property type="entry name" value="GCTrfase_AglJ"/>
</dbReference>
<keyword evidence="2" id="KW-1133">Transmembrane helix</keyword>
<gene>
    <name evidence="4" type="primary">aglJ</name>
    <name evidence="4" type="ORF">MW046_01970</name>
</gene>
<feature type="domain" description="Glycosyltransferase 2-like" evidence="3">
    <location>
        <begin position="7"/>
        <end position="163"/>
    </location>
</feature>
<protein>
    <submittedName>
        <fullName evidence="4">S-layer glycoprotein N-glycosyltransferase AglJ</fullName>
        <ecNumber evidence="4">2.4.1.-</ecNumber>
    </submittedName>
</protein>
<dbReference type="GeneID" id="71926775"/>
<reference evidence="4" key="1">
    <citation type="submission" date="2022-04" db="EMBL/GenBank/DDBJ databases">
        <title>Halocatena sp. nov., isolated from a salt lake.</title>
        <authorList>
            <person name="Cui H.-L."/>
        </authorList>
    </citation>
    <scope>NUCLEOTIDE SEQUENCE</scope>
    <source>
        <strain evidence="4">AD-1</strain>
    </source>
</reference>
<dbReference type="InterPro" id="IPR050256">
    <property type="entry name" value="Glycosyltransferase_2"/>
</dbReference>
<evidence type="ECO:0000313" key="5">
    <source>
        <dbReference type="Proteomes" id="UP000831768"/>
    </source>
</evidence>
<accession>A0A8U0A5N0</accession>
<feature type="transmembrane region" description="Helical" evidence="2">
    <location>
        <begin position="228"/>
        <end position="251"/>
    </location>
</feature>
<evidence type="ECO:0000259" key="3">
    <source>
        <dbReference type="Pfam" id="PF00535"/>
    </source>
</evidence>
<evidence type="ECO:0000256" key="1">
    <source>
        <dbReference type="SAM" id="MobiDB-lite"/>
    </source>
</evidence>
<dbReference type="GO" id="GO:0016757">
    <property type="term" value="F:glycosyltransferase activity"/>
    <property type="evidence" value="ECO:0007669"/>
    <property type="project" value="UniProtKB-KW"/>
</dbReference>
<dbReference type="AlphaFoldDB" id="A0A8U0A5N0"/>
<dbReference type="KEGG" id="haad:MW046_01970"/>
<organism evidence="4 5">
    <name type="scientific">Halocatena salina</name>
    <dbReference type="NCBI Taxonomy" id="2934340"/>
    <lineage>
        <taxon>Archaea</taxon>
        <taxon>Methanobacteriati</taxon>
        <taxon>Methanobacteriota</taxon>
        <taxon>Stenosarchaea group</taxon>
        <taxon>Halobacteria</taxon>
        <taxon>Halobacteriales</taxon>
        <taxon>Natronomonadaceae</taxon>
        <taxon>Halocatena</taxon>
    </lineage>
</organism>
<dbReference type="EMBL" id="CP096019">
    <property type="protein sequence ID" value="UPM43227.1"/>
    <property type="molecule type" value="Genomic_DNA"/>
</dbReference>
<keyword evidence="4" id="KW-0808">Transferase</keyword>
<dbReference type="RefSeq" id="WP_247993894.1">
    <property type="nucleotide sequence ID" value="NZ_CP096019.1"/>
</dbReference>
<dbReference type="CDD" id="cd04179">
    <property type="entry name" value="DPM_DPG-synthase_like"/>
    <property type="match status" value="1"/>
</dbReference>
<keyword evidence="4" id="KW-0328">Glycosyltransferase</keyword>
<dbReference type="EC" id="2.4.1.-" evidence="4"/>
<dbReference type="Proteomes" id="UP000831768">
    <property type="component" value="Chromosome"/>
</dbReference>
<dbReference type="Gene3D" id="3.90.550.10">
    <property type="entry name" value="Spore Coat Polysaccharide Biosynthesis Protein SpsA, Chain A"/>
    <property type="match status" value="1"/>
</dbReference>
<feature type="transmembrane region" description="Helical" evidence="2">
    <location>
        <begin position="263"/>
        <end position="283"/>
    </location>
</feature>
<keyword evidence="2" id="KW-0812">Transmembrane</keyword>
<proteinExistence type="predicted"/>
<name>A0A8U0A5N0_9EURY</name>
<dbReference type="InterPro" id="IPR029044">
    <property type="entry name" value="Nucleotide-diphossugar_trans"/>
</dbReference>
<dbReference type="NCBIfam" id="TIGR04182">
    <property type="entry name" value="glyco_TIGR04182"/>
    <property type="match status" value="1"/>
</dbReference>
<dbReference type="InterPro" id="IPR001173">
    <property type="entry name" value="Glyco_trans_2-like"/>
</dbReference>
<evidence type="ECO:0000256" key="2">
    <source>
        <dbReference type="SAM" id="Phobius"/>
    </source>
</evidence>
<keyword evidence="5" id="KW-1185">Reference proteome</keyword>
<feature type="compositionally biased region" description="Acidic residues" evidence="1">
    <location>
        <begin position="311"/>
        <end position="325"/>
    </location>
</feature>
<evidence type="ECO:0000313" key="4">
    <source>
        <dbReference type="EMBL" id="UPM43227.1"/>
    </source>
</evidence>
<sequence>MAFDDVCVLIPTFNEAPTIGSVVDGFIDRGYTNVLVIDGGSTDDTQTVAAAHGARVIEQRRSGKGQAVREGLEYIDTKYIVLIDGDSTYDPADADRLLEPLFDGRAEHVIGNRLAQLDDEAMSRLNQFGNRLINSAFTMIHGRDFGDILSGYRAFTRDSLEQIRLSADGFTIETELAVAAVKHRIPTTVVPIEYAPRPSDSETNLDPIRDGGRIIHALYSLARRNNPLFYFGSVGGLSILFGSGVGVFVGYEWFVRHISHEALAVVSAFAILLGVQLFMFGVLSDMVVAVNREHTRQVQALATQLRQESTDTTEEASETTDETPEETTTIDAEN</sequence>
<dbReference type="PANTHER" id="PTHR48090:SF7">
    <property type="entry name" value="RFBJ PROTEIN"/>
    <property type="match status" value="1"/>
</dbReference>
<dbReference type="SUPFAM" id="SSF53448">
    <property type="entry name" value="Nucleotide-diphospho-sugar transferases"/>
    <property type="match status" value="1"/>
</dbReference>